<name>A0A3S0AC24_9BACL</name>
<keyword evidence="3" id="KW-1185">Reference proteome</keyword>
<dbReference type="SUPFAM" id="SSF52540">
    <property type="entry name" value="P-loop containing nucleoside triphosphate hydrolases"/>
    <property type="match status" value="1"/>
</dbReference>
<dbReference type="PANTHER" id="PTHR40072:SF1">
    <property type="entry name" value="MOLYBDOPTERIN-GUANINE DINUCLEOTIDE BIOSYNTHESIS ADAPTER PROTEIN"/>
    <property type="match status" value="1"/>
</dbReference>
<dbReference type="InterPro" id="IPR027417">
    <property type="entry name" value="P-loop_NTPase"/>
</dbReference>
<dbReference type="NCBIfam" id="TIGR00176">
    <property type="entry name" value="mobB"/>
    <property type="match status" value="1"/>
</dbReference>
<organism evidence="2 3">
    <name type="scientific">Paenibacillus whitsoniae</name>
    <dbReference type="NCBI Taxonomy" id="2496558"/>
    <lineage>
        <taxon>Bacteria</taxon>
        <taxon>Bacillati</taxon>
        <taxon>Bacillota</taxon>
        <taxon>Bacilli</taxon>
        <taxon>Bacillales</taxon>
        <taxon>Paenibacillaceae</taxon>
        <taxon>Paenibacillus</taxon>
    </lineage>
</organism>
<reference evidence="2 3" key="1">
    <citation type="submission" date="2018-12" db="EMBL/GenBank/DDBJ databases">
        <title>Bacillus ochoae sp. nov., Paenibacillus whitsoniae sp. nov., Paenibacillus spiritus sp. nov. Isolated from the Mars Exploration Rover during spacecraft assembly.</title>
        <authorList>
            <person name="Seuylemezian A."/>
            <person name="Vaishampayan P."/>
        </authorList>
    </citation>
    <scope>NUCLEOTIDE SEQUENCE [LARGE SCALE GENOMIC DNA]</scope>
    <source>
        <strain evidence="2 3">MER 54</strain>
    </source>
</reference>
<dbReference type="OrthoDB" id="9786803at2"/>
<evidence type="ECO:0000259" key="1">
    <source>
        <dbReference type="Pfam" id="PF03205"/>
    </source>
</evidence>
<gene>
    <name evidence="2" type="primary">mobB</name>
    <name evidence="2" type="ORF">EJQ19_11660</name>
</gene>
<dbReference type="GO" id="GO:0005525">
    <property type="term" value="F:GTP binding"/>
    <property type="evidence" value="ECO:0007669"/>
    <property type="project" value="InterPro"/>
</dbReference>
<dbReference type="Pfam" id="PF03205">
    <property type="entry name" value="MobB"/>
    <property type="match status" value="1"/>
</dbReference>
<evidence type="ECO:0000313" key="3">
    <source>
        <dbReference type="Proteomes" id="UP000276128"/>
    </source>
</evidence>
<dbReference type="InterPro" id="IPR004435">
    <property type="entry name" value="MobB_dom"/>
</dbReference>
<dbReference type="RefSeq" id="WP_126141399.1">
    <property type="nucleotide sequence ID" value="NZ_RXHU01000031.1"/>
</dbReference>
<sequence length="167" mass="18331">MANYVGFAGYSGSGKTTLIAKLVVELSRRGRSVVVMKHDAHGHYNEVEGKDSTGFIKAGATAVVTISPDAVRTYERKEEPSLAEQIEVHADADIILIEGFKQDKHPKIAVFRTIEQGRILDMLDPEPIATVLDASLRVEAYRGPVMDINDVHGIADFIEMYVGLSNF</sequence>
<proteinExistence type="predicted"/>
<comment type="caution">
    <text evidence="2">The sequence shown here is derived from an EMBL/GenBank/DDBJ whole genome shotgun (WGS) entry which is preliminary data.</text>
</comment>
<dbReference type="InterPro" id="IPR052539">
    <property type="entry name" value="MGD_biosynthesis_adapter"/>
</dbReference>
<dbReference type="Proteomes" id="UP000276128">
    <property type="component" value="Unassembled WGS sequence"/>
</dbReference>
<protein>
    <submittedName>
        <fullName evidence="2">Molybdopterin-guanine dinucleotide biosynthesis protein B</fullName>
    </submittedName>
</protein>
<dbReference type="AlphaFoldDB" id="A0A3S0AC24"/>
<dbReference type="GO" id="GO:0006777">
    <property type="term" value="P:Mo-molybdopterin cofactor biosynthetic process"/>
    <property type="evidence" value="ECO:0007669"/>
    <property type="project" value="InterPro"/>
</dbReference>
<accession>A0A3S0AC24</accession>
<dbReference type="PANTHER" id="PTHR40072">
    <property type="entry name" value="MOLYBDOPTERIN-GUANINE DINUCLEOTIDE BIOSYNTHESIS ADAPTER PROTEIN-RELATED"/>
    <property type="match status" value="1"/>
</dbReference>
<dbReference type="CDD" id="cd03116">
    <property type="entry name" value="MobB"/>
    <property type="match status" value="1"/>
</dbReference>
<feature type="domain" description="Molybdopterin-guanine dinucleotide biosynthesis protein B (MobB)" evidence="1">
    <location>
        <begin position="5"/>
        <end position="131"/>
    </location>
</feature>
<evidence type="ECO:0000313" key="2">
    <source>
        <dbReference type="EMBL" id="RTE09520.1"/>
    </source>
</evidence>
<dbReference type="EMBL" id="RXHU01000031">
    <property type="protein sequence ID" value="RTE09520.1"/>
    <property type="molecule type" value="Genomic_DNA"/>
</dbReference>
<dbReference type="Gene3D" id="3.40.50.300">
    <property type="entry name" value="P-loop containing nucleotide triphosphate hydrolases"/>
    <property type="match status" value="1"/>
</dbReference>